<dbReference type="GO" id="GO:0009007">
    <property type="term" value="F:site-specific DNA-methyltransferase (adenine-specific) activity"/>
    <property type="evidence" value="ECO:0007669"/>
    <property type="project" value="UniProtKB-EC"/>
</dbReference>
<dbReference type="GO" id="GO:0004519">
    <property type="term" value="F:endonuclease activity"/>
    <property type="evidence" value="ECO:0007669"/>
    <property type="project" value="UniProtKB-KW"/>
</dbReference>
<dbReference type="GO" id="GO:0006304">
    <property type="term" value="P:DNA modification"/>
    <property type="evidence" value="ECO:0007669"/>
    <property type="project" value="InterPro"/>
</dbReference>
<dbReference type="InterPro" id="IPR029063">
    <property type="entry name" value="SAM-dependent_MTases_sf"/>
</dbReference>
<dbReference type="Proteomes" id="UP000252167">
    <property type="component" value="Unassembled WGS sequence"/>
</dbReference>
<dbReference type="Pfam" id="PF07669">
    <property type="entry name" value="Eco57I"/>
    <property type="match status" value="1"/>
</dbReference>
<sequence>MEKKFDVVIGNPPYQKEATGDATHAMPIYHKFMEAAYEVGSKAVLITPARFLFDAGYTPKAWNETMLSDRHLSVPYYEPNSNDLFPGTDIKGGIAVTYRDEKRDGEPIGTFTKYPELNEILHKVMSQDHSSLIEAGISSGRSYRYTDVMHADNPQAAAVLSSGHQYVIGTHAFQRTPFLFHDGIPNDGKKYSVVLGLDGKKRARRWVCSDYISGPDALDKFKVAVTAANGSGQLGEALSSPLVVEPNVAVTQTFLTIGSFSNETEANDCLKYVKSKFARVMLGVLKVTQHNPAKVWKYVPLQDFTGKSDIDWSKSIPEIDEQLYKKYGLSASEIDFIESNVKAMD</sequence>
<keyword evidence="3" id="KW-1185">Reference proteome</keyword>
<dbReference type="Gene3D" id="3.40.50.150">
    <property type="entry name" value="Vaccinia Virus protein VP39"/>
    <property type="match status" value="1"/>
</dbReference>
<dbReference type="GO" id="GO:0032259">
    <property type="term" value="P:methylation"/>
    <property type="evidence" value="ECO:0007669"/>
    <property type="project" value="InterPro"/>
</dbReference>
<evidence type="ECO:0000313" key="2">
    <source>
        <dbReference type="EMBL" id="RBM03104.1"/>
    </source>
</evidence>
<keyword evidence="2" id="KW-0540">Nuclease</keyword>
<accession>A0A365YM95</accession>
<organism evidence="2 3">
    <name type="scientific">Glutamicibacter soli</name>
    <dbReference type="NCBI Taxonomy" id="453836"/>
    <lineage>
        <taxon>Bacteria</taxon>
        <taxon>Bacillati</taxon>
        <taxon>Actinomycetota</taxon>
        <taxon>Actinomycetes</taxon>
        <taxon>Micrococcales</taxon>
        <taxon>Micrococcaceae</taxon>
        <taxon>Glutamicibacter</taxon>
    </lineage>
</organism>
<name>A0A365YM95_9MICC</name>
<dbReference type="GO" id="GO:0003676">
    <property type="term" value="F:nucleic acid binding"/>
    <property type="evidence" value="ECO:0007669"/>
    <property type="project" value="InterPro"/>
</dbReference>
<evidence type="ECO:0000259" key="1">
    <source>
        <dbReference type="Pfam" id="PF07669"/>
    </source>
</evidence>
<protein>
    <submittedName>
        <fullName evidence="2">Restriction endonuclease</fullName>
    </submittedName>
</protein>
<feature type="domain" description="Type II methyltransferase M.TaqI-like" evidence="1">
    <location>
        <begin position="2"/>
        <end position="85"/>
    </location>
</feature>
<keyword evidence="2" id="KW-0378">Hydrolase</keyword>
<reference evidence="2 3" key="1">
    <citation type="submission" date="2018-01" db="EMBL/GenBank/DDBJ databases">
        <title>Glutamicibacter soli strain NHPC-3 Whole genome sequence and assembly.</title>
        <authorList>
            <person name="Choudhury P."/>
            <person name="Gupta D."/>
            <person name="Sengupta K."/>
            <person name="Jawed A."/>
            <person name="Sultana N."/>
            <person name="Saha P."/>
        </authorList>
    </citation>
    <scope>NUCLEOTIDE SEQUENCE [LARGE SCALE GENOMIC DNA]</scope>
    <source>
        <strain evidence="2 3">NHPC-3</strain>
    </source>
</reference>
<dbReference type="InterPro" id="IPR002052">
    <property type="entry name" value="DNA_methylase_N6_adenine_CS"/>
</dbReference>
<dbReference type="InterPro" id="IPR011639">
    <property type="entry name" value="MethylTrfase_TaqI-like_dom"/>
</dbReference>
<keyword evidence="2" id="KW-0255">Endonuclease</keyword>
<gene>
    <name evidence="2" type="ORF">C1H84_05970</name>
</gene>
<proteinExistence type="predicted"/>
<comment type="caution">
    <text evidence="2">The sequence shown here is derived from an EMBL/GenBank/DDBJ whole genome shotgun (WGS) entry which is preliminary data.</text>
</comment>
<evidence type="ECO:0000313" key="3">
    <source>
        <dbReference type="Proteomes" id="UP000252167"/>
    </source>
</evidence>
<dbReference type="PROSITE" id="PS00092">
    <property type="entry name" value="N6_MTASE"/>
    <property type="match status" value="1"/>
</dbReference>
<dbReference type="AlphaFoldDB" id="A0A365YM95"/>
<dbReference type="EMBL" id="POAF01000002">
    <property type="protein sequence ID" value="RBM03104.1"/>
    <property type="molecule type" value="Genomic_DNA"/>
</dbReference>
<dbReference type="SUPFAM" id="SSF53335">
    <property type="entry name" value="S-adenosyl-L-methionine-dependent methyltransferases"/>
    <property type="match status" value="1"/>
</dbReference>